<dbReference type="EMBL" id="UZAU01000372">
    <property type="status" value="NOT_ANNOTATED_CDS"/>
    <property type="molecule type" value="Genomic_DNA"/>
</dbReference>
<evidence type="ECO:0000313" key="2">
    <source>
        <dbReference type="Proteomes" id="UP000596661"/>
    </source>
</evidence>
<dbReference type="Gramene" id="evm.model.04.1041">
    <property type="protein sequence ID" value="cds.evm.model.04.1041"/>
    <property type="gene ID" value="evm.TU.04.1041"/>
</dbReference>
<organism evidence="1 2">
    <name type="scientific">Cannabis sativa</name>
    <name type="common">Hemp</name>
    <name type="synonym">Marijuana</name>
    <dbReference type="NCBI Taxonomy" id="3483"/>
    <lineage>
        <taxon>Eukaryota</taxon>
        <taxon>Viridiplantae</taxon>
        <taxon>Streptophyta</taxon>
        <taxon>Embryophyta</taxon>
        <taxon>Tracheophyta</taxon>
        <taxon>Spermatophyta</taxon>
        <taxon>Magnoliopsida</taxon>
        <taxon>eudicotyledons</taxon>
        <taxon>Gunneridae</taxon>
        <taxon>Pentapetalae</taxon>
        <taxon>rosids</taxon>
        <taxon>fabids</taxon>
        <taxon>Rosales</taxon>
        <taxon>Cannabaceae</taxon>
        <taxon>Cannabis</taxon>
    </lineage>
</organism>
<reference evidence="1" key="1">
    <citation type="submission" date="2018-11" db="EMBL/GenBank/DDBJ databases">
        <authorList>
            <person name="Grassa J C."/>
        </authorList>
    </citation>
    <scope>NUCLEOTIDE SEQUENCE [LARGE SCALE GENOMIC DNA]</scope>
</reference>
<evidence type="ECO:0000313" key="1">
    <source>
        <dbReference type="EnsemblPlants" id="cds.evm.model.04.1041"/>
    </source>
</evidence>
<proteinExistence type="predicted"/>
<reference evidence="1" key="2">
    <citation type="submission" date="2021-03" db="UniProtKB">
        <authorList>
            <consortium name="EnsemblPlants"/>
        </authorList>
    </citation>
    <scope>IDENTIFICATION</scope>
</reference>
<protein>
    <submittedName>
        <fullName evidence="1">Uncharacterized protein</fullName>
    </submittedName>
</protein>
<name>A0A803PBG7_CANSA</name>
<dbReference type="AlphaFoldDB" id="A0A803PBG7"/>
<dbReference type="EnsemblPlants" id="evm.model.04.1041">
    <property type="protein sequence ID" value="cds.evm.model.04.1041"/>
    <property type="gene ID" value="evm.TU.04.1041"/>
</dbReference>
<sequence>MRALLGHQGVLEDLDERAFKSIEDKKERYTVKIDDRALKVTKGSLVIRKEKLNNGICYLEGNLVTISVALAIDKSIGNSTKIWHLKLGHDGNSRGNDVTEEEQNQVVVRKLAGKRIVICKRILREKKGNFEDGTKCIKERLVAKGFTQQE</sequence>
<keyword evidence="2" id="KW-1185">Reference proteome</keyword>
<dbReference type="Proteomes" id="UP000596661">
    <property type="component" value="Chromosome 4"/>
</dbReference>
<accession>A0A803PBG7</accession>